<evidence type="ECO:0000313" key="1">
    <source>
        <dbReference type="EMBL" id="VFS51073.1"/>
    </source>
</evidence>
<reference evidence="1 2" key="1">
    <citation type="submission" date="2019-03" db="EMBL/GenBank/DDBJ databases">
        <authorList>
            <consortium name="Pathogen Informatics"/>
        </authorList>
    </citation>
    <scope>NUCLEOTIDE SEQUENCE [LARGE SCALE GENOMIC DNA]</scope>
    <source>
        <strain evidence="1 2">NCTC12282</strain>
    </source>
</reference>
<accession>A0A484ZUQ4</accession>
<evidence type="ECO:0000313" key="2">
    <source>
        <dbReference type="Proteomes" id="UP000373449"/>
    </source>
</evidence>
<sequence>MINLAYTPLFRIVSLATYRAVAVKEGKPLQGL</sequence>
<organism evidence="1 2">
    <name type="scientific">Budvicia aquatica</name>
    <dbReference type="NCBI Taxonomy" id="82979"/>
    <lineage>
        <taxon>Bacteria</taxon>
        <taxon>Pseudomonadati</taxon>
        <taxon>Pseudomonadota</taxon>
        <taxon>Gammaproteobacteria</taxon>
        <taxon>Enterobacterales</taxon>
        <taxon>Budviciaceae</taxon>
        <taxon>Budvicia</taxon>
    </lineage>
</organism>
<name>A0A484ZUQ4_9GAMM</name>
<protein>
    <submittedName>
        <fullName evidence="1">Uncharacterized protein</fullName>
    </submittedName>
</protein>
<proteinExistence type="predicted"/>
<gene>
    <name evidence="1" type="ORF">NCTC12282_04832</name>
</gene>
<dbReference type="AlphaFoldDB" id="A0A484ZUQ4"/>
<dbReference type="Proteomes" id="UP000373449">
    <property type="component" value="Unassembled WGS sequence"/>
</dbReference>
<dbReference type="EMBL" id="CAADJA010000002">
    <property type="protein sequence ID" value="VFS51073.1"/>
    <property type="molecule type" value="Genomic_DNA"/>
</dbReference>